<evidence type="ECO:0000256" key="1">
    <source>
        <dbReference type="SAM" id="MobiDB-lite"/>
    </source>
</evidence>
<comment type="caution">
    <text evidence="2">The sequence shown here is derived from an EMBL/GenBank/DDBJ whole genome shotgun (WGS) entry which is preliminary data.</text>
</comment>
<feature type="compositionally biased region" description="Polar residues" evidence="1">
    <location>
        <begin position="61"/>
        <end position="72"/>
    </location>
</feature>
<organism evidence="2 3">
    <name type="scientific">Trichonephila inaurata madagascariensis</name>
    <dbReference type="NCBI Taxonomy" id="2747483"/>
    <lineage>
        <taxon>Eukaryota</taxon>
        <taxon>Metazoa</taxon>
        <taxon>Ecdysozoa</taxon>
        <taxon>Arthropoda</taxon>
        <taxon>Chelicerata</taxon>
        <taxon>Arachnida</taxon>
        <taxon>Araneae</taxon>
        <taxon>Araneomorphae</taxon>
        <taxon>Entelegynae</taxon>
        <taxon>Araneoidea</taxon>
        <taxon>Nephilidae</taxon>
        <taxon>Trichonephila</taxon>
        <taxon>Trichonephila inaurata</taxon>
    </lineage>
</organism>
<proteinExistence type="predicted"/>
<feature type="region of interest" description="Disordered" evidence="1">
    <location>
        <begin position="38"/>
        <end position="83"/>
    </location>
</feature>
<sequence length="83" mass="8757">MFCHHAGNRVLPASPKPVSTNAIIPHVFPAPSPFPCGSPRRWHAAKQNAKSPAPSAEPSPITRSVAGSTSRQPFAPLLPEVVT</sequence>
<accession>A0A8X6X7I2</accession>
<dbReference type="Proteomes" id="UP000886998">
    <property type="component" value="Unassembled WGS sequence"/>
</dbReference>
<dbReference type="AlphaFoldDB" id="A0A8X6X7I2"/>
<evidence type="ECO:0000313" key="2">
    <source>
        <dbReference type="EMBL" id="GFY47635.1"/>
    </source>
</evidence>
<evidence type="ECO:0000313" key="3">
    <source>
        <dbReference type="Proteomes" id="UP000886998"/>
    </source>
</evidence>
<name>A0A8X6X7I2_9ARAC</name>
<dbReference type="EMBL" id="BMAV01006039">
    <property type="protein sequence ID" value="GFY47635.1"/>
    <property type="molecule type" value="Genomic_DNA"/>
</dbReference>
<feature type="compositionally biased region" description="Low complexity" evidence="1">
    <location>
        <begin position="49"/>
        <end position="60"/>
    </location>
</feature>
<protein>
    <submittedName>
        <fullName evidence="2">Uncharacterized protein</fullName>
    </submittedName>
</protein>
<gene>
    <name evidence="2" type="ORF">TNIN_485451</name>
</gene>
<reference evidence="2" key="1">
    <citation type="submission" date="2020-08" db="EMBL/GenBank/DDBJ databases">
        <title>Multicomponent nature underlies the extraordinary mechanical properties of spider dragline silk.</title>
        <authorList>
            <person name="Kono N."/>
            <person name="Nakamura H."/>
            <person name="Mori M."/>
            <person name="Yoshida Y."/>
            <person name="Ohtoshi R."/>
            <person name="Malay A.D."/>
            <person name="Moran D.A.P."/>
            <person name="Tomita M."/>
            <person name="Numata K."/>
            <person name="Arakawa K."/>
        </authorList>
    </citation>
    <scope>NUCLEOTIDE SEQUENCE</scope>
</reference>
<keyword evidence="3" id="KW-1185">Reference proteome</keyword>